<gene>
    <name evidence="1" type="ORF">Bandiella_00663</name>
</gene>
<protein>
    <submittedName>
        <fullName evidence="1">ABC transporter substrate-binding protein</fullName>
    </submittedName>
</protein>
<name>A0ABZ0ULH3_9RICK</name>
<dbReference type="Gene3D" id="3.10.450.710">
    <property type="entry name" value="Tgt2/MlaC"/>
    <property type="match status" value="1"/>
</dbReference>
<proteinExistence type="predicted"/>
<dbReference type="PANTHER" id="PTHR36573">
    <property type="entry name" value="INTERMEMBRANE PHOSPHOLIPID TRANSPORT SYSTEM BINDING PROTEIN MLAC"/>
    <property type="match status" value="1"/>
</dbReference>
<keyword evidence="2" id="KW-1185">Reference proteome</keyword>
<dbReference type="Proteomes" id="UP001327219">
    <property type="component" value="Chromosome"/>
</dbReference>
<sequence>MTMPKIVFVTVFLAIAIVYNSLAESNKKVADFINDTASEVIKIIESKETQQQKQENLKNIFHQSVDIDWMGRFSLGKYLRQLDQDKIEEYLTAYREFLTNVYVSKFTEYNGQNFYIDSIKTVSESQYIVATKVNDSQNTNGQFTIAYRIKYLDTGFKIRDIIAEGVSLILGQRSDFNSVISTDGIDSLIKKLKNKVK</sequence>
<dbReference type="Pfam" id="PF05494">
    <property type="entry name" value="MlaC"/>
    <property type="match status" value="1"/>
</dbReference>
<dbReference type="EMBL" id="CP110820">
    <property type="protein sequence ID" value="WPX96547.1"/>
    <property type="molecule type" value="Genomic_DNA"/>
</dbReference>
<evidence type="ECO:0000313" key="2">
    <source>
        <dbReference type="Proteomes" id="UP001327219"/>
    </source>
</evidence>
<dbReference type="PANTHER" id="PTHR36573:SF1">
    <property type="entry name" value="INTERMEMBRANE PHOSPHOLIPID TRANSPORT SYSTEM BINDING PROTEIN MLAC"/>
    <property type="match status" value="1"/>
</dbReference>
<dbReference type="InterPro" id="IPR008869">
    <property type="entry name" value="MlaC/ttg2D"/>
</dbReference>
<reference evidence="1 2" key="1">
    <citation type="submission" date="2022-11" db="EMBL/GenBank/DDBJ databases">
        <title>Host association and intracellularity evolved multiple times independently in the Rickettsiales.</title>
        <authorList>
            <person name="Castelli M."/>
            <person name="Nardi T."/>
            <person name="Gammuto L."/>
            <person name="Bellinzona G."/>
            <person name="Sabaneyeva E."/>
            <person name="Potekhin A."/>
            <person name="Serra V."/>
            <person name="Petroni G."/>
            <person name="Sassera D."/>
        </authorList>
    </citation>
    <scope>NUCLEOTIDE SEQUENCE [LARGE SCALE GENOMIC DNA]</scope>
    <source>
        <strain evidence="1 2">NDG2</strain>
    </source>
</reference>
<evidence type="ECO:0000313" key="1">
    <source>
        <dbReference type="EMBL" id="WPX96547.1"/>
    </source>
</evidence>
<organism evidence="1 2">
    <name type="scientific">Candidatus Bandiella euplotis</name>
    <dbReference type="NCBI Taxonomy" id="1664265"/>
    <lineage>
        <taxon>Bacteria</taxon>
        <taxon>Pseudomonadati</taxon>
        <taxon>Pseudomonadota</taxon>
        <taxon>Alphaproteobacteria</taxon>
        <taxon>Rickettsiales</taxon>
        <taxon>Candidatus Midichloriaceae</taxon>
        <taxon>Candidatus Bandiella</taxon>
    </lineage>
</organism>
<accession>A0ABZ0ULH3</accession>
<dbReference type="InterPro" id="IPR042245">
    <property type="entry name" value="Tgt2/MlaC_sf"/>
</dbReference>